<protein>
    <submittedName>
        <fullName evidence="6">TetR/AcrR family transcriptional regulator</fullName>
    </submittedName>
</protein>
<evidence type="ECO:0000256" key="2">
    <source>
        <dbReference type="ARBA" id="ARBA00023125"/>
    </source>
</evidence>
<gene>
    <name evidence="6" type="ORF">H9712_08220</name>
</gene>
<dbReference type="PROSITE" id="PS50977">
    <property type="entry name" value="HTH_TETR_2"/>
    <property type="match status" value="1"/>
</dbReference>
<accession>A0A9D2MNH9</accession>
<reference evidence="6" key="1">
    <citation type="journal article" date="2021" name="PeerJ">
        <title>Extensive microbial diversity within the chicken gut microbiome revealed by metagenomics and culture.</title>
        <authorList>
            <person name="Gilroy R."/>
            <person name="Ravi A."/>
            <person name="Getino M."/>
            <person name="Pursley I."/>
            <person name="Horton D.L."/>
            <person name="Alikhan N.F."/>
            <person name="Baker D."/>
            <person name="Gharbi K."/>
            <person name="Hall N."/>
            <person name="Watson M."/>
            <person name="Adriaenssens E.M."/>
            <person name="Foster-Nyarko E."/>
            <person name="Jarju S."/>
            <person name="Secka A."/>
            <person name="Antonio M."/>
            <person name="Oren A."/>
            <person name="Chaudhuri R.R."/>
            <person name="La Ragione R."/>
            <person name="Hildebrand F."/>
            <person name="Pallen M.J."/>
        </authorList>
    </citation>
    <scope>NUCLEOTIDE SEQUENCE</scope>
    <source>
        <strain evidence="6">CHK192-8294</strain>
    </source>
</reference>
<evidence type="ECO:0000256" key="4">
    <source>
        <dbReference type="PROSITE-ProRule" id="PRU00335"/>
    </source>
</evidence>
<dbReference type="Proteomes" id="UP000823921">
    <property type="component" value="Unassembled WGS sequence"/>
</dbReference>
<organism evidence="6 7">
    <name type="scientific">Candidatus Flavonifractor intestinigallinarum</name>
    <dbReference type="NCBI Taxonomy" id="2838586"/>
    <lineage>
        <taxon>Bacteria</taxon>
        <taxon>Bacillati</taxon>
        <taxon>Bacillota</taxon>
        <taxon>Clostridia</taxon>
        <taxon>Eubacteriales</taxon>
        <taxon>Oscillospiraceae</taxon>
        <taxon>Flavonifractor</taxon>
    </lineage>
</organism>
<dbReference type="AlphaFoldDB" id="A0A9D2MNH9"/>
<dbReference type="Gene3D" id="1.10.357.10">
    <property type="entry name" value="Tetracycline Repressor, domain 2"/>
    <property type="match status" value="1"/>
</dbReference>
<comment type="caution">
    <text evidence="6">The sequence shown here is derived from an EMBL/GenBank/DDBJ whole genome shotgun (WGS) entry which is preliminary data.</text>
</comment>
<sequence length="208" mass="23820">MPSTTFFHLPAEKRERLLAAARAEFVRVPYEDASINRMIREAGIPRGSFYMYFTDKEDLFRYLMESYGQRLVEQVEEWLERDGGDLFQAFLDLFDYLQANRASDGFREMADILRRNQRLQPGLILNRQGPCAIVERLRDKIDLSRLDLRSETDLPDLFHLLISAVAGTMLTAEQDGGLEQARARLVRILGILQRGVAAKQAAPGRGQQ</sequence>
<evidence type="ECO:0000259" key="5">
    <source>
        <dbReference type="PROSITE" id="PS50977"/>
    </source>
</evidence>
<feature type="DNA-binding region" description="H-T-H motif" evidence="4">
    <location>
        <begin position="34"/>
        <end position="53"/>
    </location>
</feature>
<dbReference type="Pfam" id="PF00440">
    <property type="entry name" value="TetR_N"/>
    <property type="match status" value="1"/>
</dbReference>
<evidence type="ECO:0000313" key="6">
    <source>
        <dbReference type="EMBL" id="HJB80956.1"/>
    </source>
</evidence>
<dbReference type="SUPFAM" id="SSF46689">
    <property type="entry name" value="Homeodomain-like"/>
    <property type="match status" value="1"/>
</dbReference>
<dbReference type="EMBL" id="DWXO01000078">
    <property type="protein sequence ID" value="HJB80956.1"/>
    <property type="molecule type" value="Genomic_DNA"/>
</dbReference>
<dbReference type="PANTHER" id="PTHR47506:SF6">
    <property type="entry name" value="HTH-TYPE TRANSCRIPTIONAL REPRESSOR NEMR"/>
    <property type="match status" value="1"/>
</dbReference>
<keyword evidence="1" id="KW-0805">Transcription regulation</keyword>
<proteinExistence type="predicted"/>
<dbReference type="GO" id="GO:0003677">
    <property type="term" value="F:DNA binding"/>
    <property type="evidence" value="ECO:0007669"/>
    <property type="project" value="UniProtKB-UniRule"/>
</dbReference>
<dbReference type="PANTHER" id="PTHR47506">
    <property type="entry name" value="TRANSCRIPTIONAL REGULATORY PROTEIN"/>
    <property type="match status" value="1"/>
</dbReference>
<evidence type="ECO:0000313" key="7">
    <source>
        <dbReference type="Proteomes" id="UP000823921"/>
    </source>
</evidence>
<reference evidence="6" key="2">
    <citation type="submission" date="2021-04" db="EMBL/GenBank/DDBJ databases">
        <authorList>
            <person name="Gilroy R."/>
        </authorList>
    </citation>
    <scope>NUCLEOTIDE SEQUENCE</scope>
    <source>
        <strain evidence="6">CHK192-8294</strain>
    </source>
</reference>
<evidence type="ECO:0000256" key="1">
    <source>
        <dbReference type="ARBA" id="ARBA00023015"/>
    </source>
</evidence>
<dbReference type="InterPro" id="IPR009057">
    <property type="entry name" value="Homeodomain-like_sf"/>
</dbReference>
<dbReference type="InterPro" id="IPR001647">
    <property type="entry name" value="HTH_TetR"/>
</dbReference>
<name>A0A9D2MNH9_9FIRM</name>
<evidence type="ECO:0000256" key="3">
    <source>
        <dbReference type="ARBA" id="ARBA00023163"/>
    </source>
</evidence>
<keyword evidence="2 4" id="KW-0238">DNA-binding</keyword>
<keyword evidence="3" id="KW-0804">Transcription</keyword>
<feature type="domain" description="HTH tetR-type" evidence="5">
    <location>
        <begin position="11"/>
        <end position="71"/>
    </location>
</feature>